<dbReference type="CDD" id="cd00160">
    <property type="entry name" value="RhoGEF"/>
    <property type="match status" value="1"/>
</dbReference>
<evidence type="ECO:0000259" key="3">
    <source>
        <dbReference type="PROSITE" id="PS50010"/>
    </source>
</evidence>
<dbReference type="SMART" id="SM00233">
    <property type="entry name" value="PH"/>
    <property type="match status" value="1"/>
</dbReference>
<organism evidence="4 5">
    <name type="scientific">Mortierella isabellina</name>
    <name type="common">Filamentous fungus</name>
    <name type="synonym">Umbelopsis isabellina</name>
    <dbReference type="NCBI Taxonomy" id="91625"/>
    <lineage>
        <taxon>Eukaryota</taxon>
        <taxon>Fungi</taxon>
        <taxon>Fungi incertae sedis</taxon>
        <taxon>Mucoromycota</taxon>
        <taxon>Mucoromycotina</taxon>
        <taxon>Umbelopsidomycetes</taxon>
        <taxon>Umbelopsidales</taxon>
        <taxon>Umbelopsidaceae</taxon>
        <taxon>Umbelopsis</taxon>
    </lineage>
</organism>
<feature type="compositionally biased region" description="Low complexity" evidence="1">
    <location>
        <begin position="817"/>
        <end position="833"/>
    </location>
</feature>
<dbReference type="PANTHER" id="PTHR45834:SF3">
    <property type="entry name" value="RHO GUANINE NUCLEOTIDE EXCHANGE FACTOR 3, ISOFORM L"/>
    <property type="match status" value="1"/>
</dbReference>
<dbReference type="Gene3D" id="1.20.900.10">
    <property type="entry name" value="Dbl homology (DH) domain"/>
    <property type="match status" value="1"/>
</dbReference>
<feature type="region of interest" description="Disordered" evidence="1">
    <location>
        <begin position="540"/>
        <end position="560"/>
    </location>
</feature>
<dbReference type="SUPFAM" id="SSF50729">
    <property type="entry name" value="PH domain-like"/>
    <property type="match status" value="1"/>
</dbReference>
<evidence type="ECO:0000256" key="1">
    <source>
        <dbReference type="SAM" id="MobiDB-lite"/>
    </source>
</evidence>
<dbReference type="InterPro" id="IPR035899">
    <property type="entry name" value="DBL_dom_sf"/>
</dbReference>
<dbReference type="Pfam" id="PF00621">
    <property type="entry name" value="RhoGEF"/>
    <property type="match status" value="1"/>
</dbReference>
<feature type="domain" description="PH" evidence="2">
    <location>
        <begin position="372"/>
        <end position="472"/>
    </location>
</feature>
<dbReference type="PANTHER" id="PTHR45834">
    <property type="entry name" value="RHO GUANINE NUCLEOTIDE EXCHANGE FACTOR 9-RELATED"/>
    <property type="match status" value="1"/>
</dbReference>
<comment type="caution">
    <text evidence="4">The sequence shown here is derived from an EMBL/GenBank/DDBJ whole genome shotgun (WGS) entry which is preliminary data.</text>
</comment>
<dbReference type="Gene3D" id="2.30.29.30">
    <property type="entry name" value="Pleckstrin-homology domain (PH domain)/Phosphotyrosine-binding domain (PTB)"/>
    <property type="match status" value="1"/>
</dbReference>
<dbReference type="InterPro" id="IPR001849">
    <property type="entry name" value="PH_domain"/>
</dbReference>
<name>A0A8H7PPZ8_MORIS</name>
<proteinExistence type="predicted"/>
<feature type="domain" description="DH" evidence="3">
    <location>
        <begin position="140"/>
        <end position="339"/>
    </location>
</feature>
<dbReference type="EMBL" id="JAEPQZ010000008">
    <property type="protein sequence ID" value="KAG2178038.1"/>
    <property type="molecule type" value="Genomic_DNA"/>
</dbReference>
<keyword evidence="5" id="KW-1185">Reference proteome</keyword>
<feature type="compositionally biased region" description="Basic and acidic residues" evidence="1">
    <location>
        <begin position="835"/>
        <end position="861"/>
    </location>
</feature>
<dbReference type="GO" id="GO:0005829">
    <property type="term" value="C:cytosol"/>
    <property type="evidence" value="ECO:0007669"/>
    <property type="project" value="TreeGrafter"/>
</dbReference>
<dbReference type="Proteomes" id="UP000654370">
    <property type="component" value="Unassembled WGS sequence"/>
</dbReference>
<dbReference type="InterPro" id="IPR000219">
    <property type="entry name" value="DH_dom"/>
</dbReference>
<evidence type="ECO:0008006" key="6">
    <source>
        <dbReference type="Google" id="ProtNLM"/>
    </source>
</evidence>
<dbReference type="SUPFAM" id="SSF48065">
    <property type="entry name" value="DBL homology domain (DH-domain)"/>
    <property type="match status" value="1"/>
</dbReference>
<dbReference type="OrthoDB" id="1716625at2759"/>
<feature type="compositionally biased region" description="Basic residues" evidence="1">
    <location>
        <begin position="890"/>
        <end position="900"/>
    </location>
</feature>
<dbReference type="PROSITE" id="PS50010">
    <property type="entry name" value="DH_2"/>
    <property type="match status" value="1"/>
</dbReference>
<sequence length="900" mass="101535">MTISQVDAPRAVTAVHTPKERTRTRSAPYSFAMGRCGPTCTCDIFGLDGHSSPRLNGCATFRTKPGAGKRSGSTTDAMARKIENNRPIAFQTHEVVETTKLLATAETAKMPSKVITKEISKTLITNVDIRPSSITKKTPVAHQPVHELLETEQDYVENLRILVELVIMPIISAKVFLWRLAGCSWIPEEKKRIIIRNATDIYSFQITFFTALEKASKEAIDGLTVAPIATCFKKLGKGFKVYTEYCVKHELALQACRELSTKMEWQMFENDSMAQLRQMSLSTKLQFQDFLIKPVQRLCRYQLLLREIDRAISDTIENSKSLKLALDIMHSVVTNINSEKQRQDVALMTTRFIERLEGDWRLNKRSLHMLGNVIYSGALEMLSLHHINQKVKYYGCFLFSTYIVIVRAKKSTVYEPKHWFPLRQFTLQNLKDDEGYLSNSWLLLSGLHAFEFGASCPQEKQVWLKAIGEAINVLQPDTESQREESRNMNQALEEIPESMLVSSLMDPPKAISPKSRSRSMANLKDATSIAATWMHMSTTRSPSILRPTQSYSTPNSAANTPRLSHEMHFSNRQTIDNVPDLSTFSDLLPHEPREGSEDDTRIMGLLPNFPFSPIDSPGKNKLKSPKITHKDSRKAVVDQKLLDVSTQEVLAAKALSARERDMAMARIKRSSFGKVVAKQTVSVDTSEVHISKQTPTSISRRESFEMMAKKLRPRSNDSFLTPVDVAEYALSEANGNQFNQESSQSRSAYDYQQVIHETEKQTEVQMEVQNAAASPGFFEKVIDKFSAMSTPHRQRPPAIKTNFNNVKRSTSMRMLFSGSPTSASSNSSTGMDSLTGKEETGRHEPDQLHARKSVEHVEDVMTKSNRTSRPSSSTSEREGSKLAAWIRTPVTRRRKDSRMK</sequence>
<reference evidence="4" key="1">
    <citation type="submission" date="2020-12" db="EMBL/GenBank/DDBJ databases">
        <title>Metabolic potential, ecology and presence of endohyphal bacteria is reflected in genomic diversity of Mucoromycotina.</title>
        <authorList>
            <person name="Muszewska A."/>
            <person name="Okrasinska A."/>
            <person name="Steczkiewicz K."/>
            <person name="Drgas O."/>
            <person name="Orlowska M."/>
            <person name="Perlinska-Lenart U."/>
            <person name="Aleksandrzak-Piekarczyk T."/>
            <person name="Szatraj K."/>
            <person name="Zielenkiewicz U."/>
            <person name="Pilsyk S."/>
            <person name="Malc E."/>
            <person name="Mieczkowski P."/>
            <person name="Kruszewska J.S."/>
            <person name="Biernat P."/>
            <person name="Pawlowska J."/>
        </authorList>
    </citation>
    <scope>NUCLEOTIDE SEQUENCE</scope>
    <source>
        <strain evidence="4">WA0000067209</strain>
    </source>
</reference>
<feature type="region of interest" description="Disordered" evidence="1">
    <location>
        <begin position="815"/>
        <end position="900"/>
    </location>
</feature>
<evidence type="ECO:0000259" key="2">
    <source>
        <dbReference type="PROSITE" id="PS50003"/>
    </source>
</evidence>
<dbReference type="AlphaFoldDB" id="A0A8H7PPZ8"/>
<feature type="compositionally biased region" description="Low complexity" evidence="1">
    <location>
        <begin position="862"/>
        <end position="874"/>
    </location>
</feature>
<dbReference type="InterPro" id="IPR011993">
    <property type="entry name" value="PH-like_dom_sf"/>
</dbReference>
<evidence type="ECO:0000313" key="4">
    <source>
        <dbReference type="EMBL" id="KAG2178038.1"/>
    </source>
</evidence>
<dbReference type="SMART" id="SM00325">
    <property type="entry name" value="RhoGEF"/>
    <property type="match status" value="1"/>
</dbReference>
<dbReference type="PROSITE" id="PS50003">
    <property type="entry name" value="PH_DOMAIN"/>
    <property type="match status" value="1"/>
</dbReference>
<evidence type="ECO:0000313" key="5">
    <source>
        <dbReference type="Proteomes" id="UP000654370"/>
    </source>
</evidence>
<dbReference type="InterPro" id="IPR053086">
    <property type="entry name" value="RhoGEF_domain"/>
</dbReference>
<dbReference type="GO" id="GO:0005085">
    <property type="term" value="F:guanyl-nucleotide exchange factor activity"/>
    <property type="evidence" value="ECO:0007669"/>
    <property type="project" value="InterPro"/>
</dbReference>
<gene>
    <name evidence="4" type="ORF">INT43_003291</name>
</gene>
<protein>
    <recommendedName>
        <fullName evidence="6">DH domain-containing protein</fullName>
    </recommendedName>
</protein>
<accession>A0A8H7PPZ8</accession>